<dbReference type="EMBL" id="BDQX01000329">
    <property type="protein sequence ID" value="GBG10515.1"/>
    <property type="molecule type" value="Genomic_DNA"/>
</dbReference>
<name>A0A2R5EWL6_9BACL</name>
<evidence type="ECO:0000313" key="1">
    <source>
        <dbReference type="EMBL" id="GBG10515.1"/>
    </source>
</evidence>
<organism evidence="1 2">
    <name type="scientific">Paenibacillus agaridevorans</name>
    <dbReference type="NCBI Taxonomy" id="171404"/>
    <lineage>
        <taxon>Bacteria</taxon>
        <taxon>Bacillati</taxon>
        <taxon>Bacillota</taxon>
        <taxon>Bacilli</taxon>
        <taxon>Bacillales</taxon>
        <taxon>Paenibacillaceae</taxon>
        <taxon>Paenibacillus</taxon>
    </lineage>
</organism>
<feature type="non-terminal residue" evidence="1">
    <location>
        <position position="1"/>
    </location>
</feature>
<dbReference type="AlphaFoldDB" id="A0A2R5EWL6"/>
<accession>A0A2R5EWL6</accession>
<reference evidence="1 2" key="1">
    <citation type="submission" date="2017-08" db="EMBL/GenBank/DDBJ databases">
        <title>Substantial Increase in Enzyme Production by Combined Drug-Resistance Mutations in Paenibacillus agaridevorans.</title>
        <authorList>
            <person name="Tanaka Y."/>
            <person name="Funane K."/>
            <person name="Hosaka T."/>
            <person name="Shiwa Y."/>
            <person name="Fujita N."/>
            <person name="Miyazaki T."/>
            <person name="Yoshikawa H."/>
            <person name="Murakami K."/>
            <person name="Kasahara K."/>
            <person name="Inaoka T."/>
            <person name="Hiraga Y."/>
            <person name="Ochi K."/>
        </authorList>
    </citation>
    <scope>NUCLEOTIDE SEQUENCE [LARGE SCALE GENOMIC DNA]</scope>
    <source>
        <strain evidence="1 2">T-3040</strain>
    </source>
</reference>
<dbReference type="Proteomes" id="UP000245202">
    <property type="component" value="Unassembled WGS sequence"/>
</dbReference>
<sequence>GEGAGDPRAYSYAHTARSWRIHSGKSDELSGQIEETSVMLKEQVENLT</sequence>
<comment type="caution">
    <text evidence="1">The sequence shown here is derived from an EMBL/GenBank/DDBJ whole genome shotgun (WGS) entry which is preliminary data.</text>
</comment>
<gene>
    <name evidence="1" type="ORF">PAT3040_05256</name>
</gene>
<proteinExistence type="predicted"/>
<keyword evidence="2" id="KW-1185">Reference proteome</keyword>
<evidence type="ECO:0000313" key="2">
    <source>
        <dbReference type="Proteomes" id="UP000245202"/>
    </source>
</evidence>
<protein>
    <submittedName>
        <fullName evidence="1">Uncharacterized protein</fullName>
    </submittedName>
</protein>